<reference evidence="1" key="2">
    <citation type="submission" date="2023-06" db="EMBL/GenBank/DDBJ databases">
        <authorList>
            <consortium name="Lawrence Berkeley National Laboratory"/>
            <person name="Haridas S."/>
            <person name="Hensen N."/>
            <person name="Bonometti L."/>
            <person name="Westerberg I."/>
            <person name="Brannstrom I.O."/>
            <person name="Guillou S."/>
            <person name="Cros-Aarteil S."/>
            <person name="Calhoun S."/>
            <person name="Kuo A."/>
            <person name="Mondo S."/>
            <person name="Pangilinan J."/>
            <person name="Riley R."/>
            <person name="Labutti K."/>
            <person name="Andreopoulos B."/>
            <person name="Lipzen A."/>
            <person name="Chen C."/>
            <person name="Yanf M."/>
            <person name="Daum C."/>
            <person name="Ng V."/>
            <person name="Clum A."/>
            <person name="Steindorff A."/>
            <person name="Ohm R."/>
            <person name="Martin F."/>
            <person name="Silar P."/>
            <person name="Natvig D."/>
            <person name="Lalanne C."/>
            <person name="Gautier V."/>
            <person name="Ament-Velasquez S.L."/>
            <person name="Kruys A."/>
            <person name="Hutchinson M.I."/>
            <person name="Powell A.J."/>
            <person name="Barry K."/>
            <person name="Miller A.N."/>
            <person name="Grigoriev I.V."/>
            <person name="Debuchy R."/>
            <person name="Gladieux P."/>
            <person name="Thoren M.H."/>
            <person name="Johannesson H."/>
        </authorList>
    </citation>
    <scope>NUCLEOTIDE SEQUENCE</scope>
    <source>
        <strain evidence="1">SMH4131-1</strain>
    </source>
</reference>
<dbReference type="Proteomes" id="UP001286456">
    <property type="component" value="Unassembled WGS sequence"/>
</dbReference>
<dbReference type="EMBL" id="JAUEPO010000001">
    <property type="protein sequence ID" value="KAK3335688.1"/>
    <property type="molecule type" value="Genomic_DNA"/>
</dbReference>
<organism evidence="1 2">
    <name type="scientific">Cercophora scortea</name>
    <dbReference type="NCBI Taxonomy" id="314031"/>
    <lineage>
        <taxon>Eukaryota</taxon>
        <taxon>Fungi</taxon>
        <taxon>Dikarya</taxon>
        <taxon>Ascomycota</taxon>
        <taxon>Pezizomycotina</taxon>
        <taxon>Sordariomycetes</taxon>
        <taxon>Sordariomycetidae</taxon>
        <taxon>Sordariales</taxon>
        <taxon>Lasiosphaeriaceae</taxon>
        <taxon>Cercophora</taxon>
    </lineage>
</organism>
<evidence type="ECO:0000313" key="2">
    <source>
        <dbReference type="Proteomes" id="UP001286456"/>
    </source>
</evidence>
<evidence type="ECO:0000313" key="1">
    <source>
        <dbReference type="EMBL" id="KAK3335688.1"/>
    </source>
</evidence>
<sequence>MTLKKHLERPAVGSDRIRQGRRLHCTTRLRLPVFRNAVSSLTLPAFDVSDRRHTSIRRTVQKPATPSNHSPHLVIEPVSSRANKQALLGVDEQAPPAKTTTALCLSVRLRQHVLPVQTEQLSSDTILLSLKSSQFSRAASTFASQRGSITFHRPCSLDRLVIGRRRALAQEGPVAFHEPCLRDSKRHGTLDLQLRSRHPMETRTSLSGLTAYHLADLLTQALTGHRLPVYLSSPVRCSYGTDSIFPKRSFSHLLQ</sequence>
<proteinExistence type="predicted"/>
<accession>A0AAE0ML47</accession>
<name>A0AAE0ML47_9PEZI</name>
<keyword evidence="2" id="KW-1185">Reference proteome</keyword>
<comment type="caution">
    <text evidence="1">The sequence shown here is derived from an EMBL/GenBank/DDBJ whole genome shotgun (WGS) entry which is preliminary data.</text>
</comment>
<dbReference type="AlphaFoldDB" id="A0AAE0ML47"/>
<reference evidence="1" key="1">
    <citation type="journal article" date="2023" name="Mol. Phylogenet. Evol.">
        <title>Genome-scale phylogeny and comparative genomics of the fungal order Sordariales.</title>
        <authorList>
            <person name="Hensen N."/>
            <person name="Bonometti L."/>
            <person name="Westerberg I."/>
            <person name="Brannstrom I.O."/>
            <person name="Guillou S."/>
            <person name="Cros-Aarteil S."/>
            <person name="Calhoun S."/>
            <person name="Haridas S."/>
            <person name="Kuo A."/>
            <person name="Mondo S."/>
            <person name="Pangilinan J."/>
            <person name="Riley R."/>
            <person name="LaButti K."/>
            <person name="Andreopoulos B."/>
            <person name="Lipzen A."/>
            <person name="Chen C."/>
            <person name="Yan M."/>
            <person name="Daum C."/>
            <person name="Ng V."/>
            <person name="Clum A."/>
            <person name="Steindorff A."/>
            <person name="Ohm R.A."/>
            <person name="Martin F."/>
            <person name="Silar P."/>
            <person name="Natvig D.O."/>
            <person name="Lalanne C."/>
            <person name="Gautier V."/>
            <person name="Ament-Velasquez S.L."/>
            <person name="Kruys A."/>
            <person name="Hutchinson M.I."/>
            <person name="Powell A.J."/>
            <person name="Barry K."/>
            <person name="Miller A.N."/>
            <person name="Grigoriev I.V."/>
            <person name="Debuchy R."/>
            <person name="Gladieux P."/>
            <person name="Hiltunen Thoren M."/>
            <person name="Johannesson H."/>
        </authorList>
    </citation>
    <scope>NUCLEOTIDE SEQUENCE</scope>
    <source>
        <strain evidence="1">SMH4131-1</strain>
    </source>
</reference>
<gene>
    <name evidence="1" type="ORF">B0T19DRAFT_15568</name>
</gene>
<protein>
    <submittedName>
        <fullName evidence="1">Uncharacterized protein</fullName>
    </submittedName>
</protein>